<dbReference type="Gene3D" id="2.20.28.120">
    <property type="entry name" value="Ribosomal protein L33"/>
    <property type="match status" value="1"/>
</dbReference>
<keyword evidence="2" id="KW-0689">Ribosomal protein</keyword>
<evidence type="ECO:0000313" key="5">
    <source>
        <dbReference type="EMBL" id="KAB5521410.1"/>
    </source>
</evidence>
<dbReference type="Pfam" id="PF00471">
    <property type="entry name" value="Ribosomal_L33"/>
    <property type="match status" value="1"/>
</dbReference>
<evidence type="ECO:0000256" key="1">
    <source>
        <dbReference type="ARBA" id="ARBA00007596"/>
    </source>
</evidence>
<dbReference type="SUPFAM" id="SSF57829">
    <property type="entry name" value="Zn-binding ribosomal proteins"/>
    <property type="match status" value="1"/>
</dbReference>
<dbReference type="Proteomes" id="UP000326939">
    <property type="component" value="Chromosome 16"/>
</dbReference>
<evidence type="ECO:0000256" key="3">
    <source>
        <dbReference type="ARBA" id="ARBA00023274"/>
    </source>
</evidence>
<protein>
    <recommendedName>
        <fullName evidence="4">50S ribosomal protein L33, chloroplastic</fullName>
    </recommendedName>
</protein>
<evidence type="ECO:0000256" key="2">
    <source>
        <dbReference type="ARBA" id="ARBA00022980"/>
    </source>
</evidence>
<dbReference type="InterPro" id="IPR001705">
    <property type="entry name" value="Ribosomal_bL33"/>
</dbReference>
<dbReference type="InterPro" id="IPR038584">
    <property type="entry name" value="Ribosomal_bL33_sf"/>
</dbReference>
<dbReference type="GO" id="GO:0006412">
    <property type="term" value="P:translation"/>
    <property type="evidence" value="ECO:0007669"/>
    <property type="project" value="InterPro"/>
</dbReference>
<gene>
    <name evidence="5" type="ORF">DKX38_025729</name>
</gene>
<dbReference type="InterPro" id="IPR011332">
    <property type="entry name" value="Ribosomal_zn-bd"/>
</dbReference>
<dbReference type="GO" id="GO:0022625">
    <property type="term" value="C:cytosolic large ribosomal subunit"/>
    <property type="evidence" value="ECO:0007669"/>
    <property type="project" value="TreeGrafter"/>
</dbReference>
<keyword evidence="6" id="KW-1185">Reference proteome</keyword>
<dbReference type="NCBIfam" id="TIGR01023">
    <property type="entry name" value="rpmG_bact"/>
    <property type="match status" value="1"/>
</dbReference>
<evidence type="ECO:0000256" key="4">
    <source>
        <dbReference type="ARBA" id="ARBA00035429"/>
    </source>
</evidence>
<dbReference type="EMBL" id="VDCV01000016">
    <property type="protein sequence ID" value="KAB5521410.1"/>
    <property type="molecule type" value="Genomic_DNA"/>
</dbReference>
<proteinExistence type="inferred from homology"/>
<organism evidence="5 6">
    <name type="scientific">Salix brachista</name>
    <dbReference type="NCBI Taxonomy" id="2182728"/>
    <lineage>
        <taxon>Eukaryota</taxon>
        <taxon>Viridiplantae</taxon>
        <taxon>Streptophyta</taxon>
        <taxon>Embryophyta</taxon>
        <taxon>Tracheophyta</taxon>
        <taxon>Spermatophyta</taxon>
        <taxon>Magnoliopsida</taxon>
        <taxon>eudicotyledons</taxon>
        <taxon>Gunneridae</taxon>
        <taxon>Pentapetalae</taxon>
        <taxon>rosids</taxon>
        <taxon>fabids</taxon>
        <taxon>Malpighiales</taxon>
        <taxon>Salicaceae</taxon>
        <taxon>Saliceae</taxon>
        <taxon>Salix</taxon>
    </lineage>
</organism>
<comment type="caution">
    <text evidence="5">The sequence shown here is derived from an EMBL/GenBank/DDBJ whole genome shotgun (WGS) entry which is preliminary data.</text>
</comment>
<dbReference type="AlphaFoldDB" id="A0A5N5JV43"/>
<name>A0A5N5JV43_9ROSI</name>
<sequence>MMTTAIHCLTLPCMPRNPSLTTTLSLSSHPKLATFRPLSNLLSHGLFSKGKKQNFGSLMSKVAAFLGNQNTQLRFCFLSINTIGRPTRQSVVCMARRYGANTRKRKSAHDWEYEASRAPPSLFGYSFEFKALGSVGIRVLKRLAGLKGPLFSVDGLGSGNCKLLTYCGSMFVFQHFGVSSVLSWTIYRVCFQFLISPVLKKRPRSPLRLGVSLNLKPFVFCLQIQNRRKGGDREKKKKRRRKAARKNKDSFKIIRLVSAAGTGYVYAKRKGKKSEKLEIKKYDPDVRHHVLFKESK</sequence>
<keyword evidence="3" id="KW-0687">Ribonucleoprotein</keyword>
<dbReference type="PANTHER" id="PTHR15238">
    <property type="entry name" value="54S RIBOSOMAL PROTEIN L39, MITOCHONDRIAL"/>
    <property type="match status" value="1"/>
</dbReference>
<comment type="similarity">
    <text evidence="1">Belongs to the bacterial ribosomal protein bL33 family.</text>
</comment>
<accession>A0A5N5JV43</accession>
<evidence type="ECO:0000313" key="6">
    <source>
        <dbReference type="Proteomes" id="UP000326939"/>
    </source>
</evidence>
<dbReference type="PANTHER" id="PTHR15238:SF1">
    <property type="entry name" value="LARGE RIBOSOMAL SUBUNIT PROTEIN BL33M"/>
    <property type="match status" value="1"/>
</dbReference>
<dbReference type="HAMAP" id="MF_00294">
    <property type="entry name" value="Ribosomal_bL33"/>
    <property type="match status" value="1"/>
</dbReference>
<dbReference type="GO" id="GO:0003735">
    <property type="term" value="F:structural constituent of ribosome"/>
    <property type="evidence" value="ECO:0007669"/>
    <property type="project" value="InterPro"/>
</dbReference>
<reference evidence="6" key="1">
    <citation type="journal article" date="2019" name="Gigascience">
        <title>De novo genome assembly of the endangered Acer yangbiense, a plant species with extremely small populations endemic to Yunnan Province, China.</title>
        <authorList>
            <person name="Yang J."/>
            <person name="Wariss H.M."/>
            <person name="Tao L."/>
            <person name="Zhang R."/>
            <person name="Yun Q."/>
            <person name="Hollingsworth P."/>
            <person name="Dao Z."/>
            <person name="Luo G."/>
            <person name="Guo H."/>
            <person name="Ma Y."/>
            <person name="Sun W."/>
        </authorList>
    </citation>
    <scope>NUCLEOTIDE SEQUENCE [LARGE SCALE GENOMIC DNA]</scope>
    <source>
        <strain evidence="6">cv. br00</strain>
    </source>
</reference>